<dbReference type="AlphaFoldDB" id="A0A9P8F567"/>
<accession>A0A9P8F567</accession>
<dbReference type="GO" id="GO:0000139">
    <property type="term" value="C:Golgi membrane"/>
    <property type="evidence" value="ECO:0007669"/>
    <property type="project" value="UniProtKB-SubCell"/>
</dbReference>
<dbReference type="InterPro" id="IPR019402">
    <property type="entry name" value="CWH43_N"/>
</dbReference>
<evidence type="ECO:0000256" key="8">
    <source>
        <dbReference type="SAM" id="Phobius"/>
    </source>
</evidence>
<evidence type="ECO:0000256" key="6">
    <source>
        <dbReference type="ARBA" id="ARBA00023034"/>
    </source>
</evidence>
<comment type="subcellular location">
    <subcellularLocation>
        <location evidence="1">Golgi apparatus membrane</location>
        <topology evidence="1">Multi-pass membrane protein</topology>
    </subcellularLocation>
</comment>
<dbReference type="InterPro" id="IPR039545">
    <property type="entry name" value="PGAP2"/>
</dbReference>
<gene>
    <name evidence="10" type="ORF">KCU98_g20312</name>
</gene>
<keyword evidence="3" id="KW-0337">GPI-anchor biosynthesis</keyword>
<evidence type="ECO:0000313" key="11">
    <source>
        <dbReference type="Proteomes" id="UP000729357"/>
    </source>
</evidence>
<evidence type="ECO:0000259" key="9">
    <source>
        <dbReference type="Pfam" id="PF10277"/>
    </source>
</evidence>
<proteinExistence type="inferred from homology"/>
<dbReference type="Pfam" id="PF10277">
    <property type="entry name" value="Frag1"/>
    <property type="match status" value="1"/>
</dbReference>
<dbReference type="PROSITE" id="PS51257">
    <property type="entry name" value="PROKAR_LIPOPROTEIN"/>
    <property type="match status" value="1"/>
</dbReference>
<feature type="transmembrane region" description="Helical" evidence="8">
    <location>
        <begin position="98"/>
        <end position="118"/>
    </location>
</feature>
<comment type="similarity">
    <text evidence="2">Belongs to the PGAP2 family.</text>
</comment>
<feature type="non-terminal residue" evidence="10">
    <location>
        <position position="1"/>
    </location>
</feature>
<feature type="transmembrane region" description="Helical" evidence="8">
    <location>
        <begin position="163"/>
        <end position="181"/>
    </location>
</feature>
<reference evidence="10" key="2">
    <citation type="submission" date="2021-08" db="EMBL/GenBank/DDBJ databases">
        <authorList>
            <person name="Gostincar C."/>
            <person name="Sun X."/>
            <person name="Song Z."/>
            <person name="Gunde-Cimerman N."/>
        </authorList>
    </citation>
    <scope>NUCLEOTIDE SEQUENCE</scope>
    <source>
        <strain evidence="10">EXF-9298</strain>
    </source>
</reference>
<dbReference type="EMBL" id="JAHFXS010006365">
    <property type="protein sequence ID" value="KAG9932815.1"/>
    <property type="molecule type" value="Genomic_DNA"/>
</dbReference>
<dbReference type="GO" id="GO:0006506">
    <property type="term" value="P:GPI anchor biosynthetic process"/>
    <property type="evidence" value="ECO:0007669"/>
    <property type="project" value="UniProtKB-KW"/>
</dbReference>
<evidence type="ECO:0000256" key="1">
    <source>
        <dbReference type="ARBA" id="ARBA00004653"/>
    </source>
</evidence>
<name>A0A9P8F567_AURME</name>
<keyword evidence="5 8" id="KW-1133">Transmembrane helix</keyword>
<sequence length="182" mass="20331">MFKIFSYWMLPIIAACCWLGTLLGMLGWWLASGSPHLNGMDPGQRIAYISDIGATHLQPLFIAGSAVTVIVFDVCFISERWLRHKGRLAHNTSTTQKVLSVLSSVFAIIGAIGLILLTCLKDTKFGTAHDTCLVIFIVGYIISAIFACAEYQRLGIHFRQYRILRASFWIKLFFILTEIALA</sequence>
<dbReference type="Proteomes" id="UP000729357">
    <property type="component" value="Unassembled WGS sequence"/>
</dbReference>
<protein>
    <recommendedName>
        <fullName evidence="9">CWH43-like N-terminal domain-containing protein</fullName>
    </recommendedName>
</protein>
<evidence type="ECO:0000256" key="5">
    <source>
        <dbReference type="ARBA" id="ARBA00022989"/>
    </source>
</evidence>
<keyword evidence="6" id="KW-0333">Golgi apparatus</keyword>
<evidence type="ECO:0000256" key="3">
    <source>
        <dbReference type="ARBA" id="ARBA00022502"/>
    </source>
</evidence>
<keyword evidence="11" id="KW-1185">Reference proteome</keyword>
<dbReference type="GO" id="GO:0005789">
    <property type="term" value="C:endoplasmic reticulum membrane"/>
    <property type="evidence" value="ECO:0007669"/>
    <property type="project" value="TreeGrafter"/>
</dbReference>
<evidence type="ECO:0000313" key="10">
    <source>
        <dbReference type="EMBL" id="KAG9932815.1"/>
    </source>
</evidence>
<keyword evidence="7 8" id="KW-0472">Membrane</keyword>
<feature type="transmembrane region" description="Helical" evidence="8">
    <location>
        <begin position="133"/>
        <end position="151"/>
    </location>
</feature>
<dbReference type="PANTHER" id="PTHR12892:SF11">
    <property type="entry name" value="POST-GPI ATTACHMENT TO PROTEINS FACTOR 2"/>
    <property type="match status" value="1"/>
</dbReference>
<feature type="transmembrane region" description="Helical" evidence="8">
    <location>
        <begin position="57"/>
        <end position="77"/>
    </location>
</feature>
<organism evidence="10 11">
    <name type="scientific">Aureobasidium melanogenum</name>
    <name type="common">Aureobasidium pullulans var. melanogenum</name>
    <dbReference type="NCBI Taxonomy" id="46634"/>
    <lineage>
        <taxon>Eukaryota</taxon>
        <taxon>Fungi</taxon>
        <taxon>Dikarya</taxon>
        <taxon>Ascomycota</taxon>
        <taxon>Pezizomycotina</taxon>
        <taxon>Dothideomycetes</taxon>
        <taxon>Dothideomycetidae</taxon>
        <taxon>Dothideales</taxon>
        <taxon>Saccotheciaceae</taxon>
        <taxon>Aureobasidium</taxon>
    </lineage>
</organism>
<comment type="caution">
    <text evidence="10">The sequence shown here is derived from an EMBL/GenBank/DDBJ whole genome shotgun (WGS) entry which is preliminary data.</text>
</comment>
<evidence type="ECO:0000256" key="2">
    <source>
        <dbReference type="ARBA" id="ARBA00007414"/>
    </source>
</evidence>
<feature type="domain" description="CWH43-like N-terminal" evidence="9">
    <location>
        <begin position="7"/>
        <end position="181"/>
    </location>
</feature>
<reference evidence="10" key="1">
    <citation type="journal article" date="2021" name="J Fungi (Basel)">
        <title>Virulence traits and population genomics of the black yeast Aureobasidium melanogenum.</title>
        <authorList>
            <person name="Cernosa A."/>
            <person name="Sun X."/>
            <person name="Gostincar C."/>
            <person name="Fang C."/>
            <person name="Gunde-Cimerman N."/>
            <person name="Song Z."/>
        </authorList>
    </citation>
    <scope>NUCLEOTIDE SEQUENCE</scope>
    <source>
        <strain evidence="10">EXF-9298</strain>
    </source>
</reference>
<evidence type="ECO:0000256" key="7">
    <source>
        <dbReference type="ARBA" id="ARBA00023136"/>
    </source>
</evidence>
<dbReference type="PANTHER" id="PTHR12892">
    <property type="entry name" value="FGF RECEPTOR ACTIVATING PROTEIN 1"/>
    <property type="match status" value="1"/>
</dbReference>
<keyword evidence="4 8" id="KW-0812">Transmembrane</keyword>
<evidence type="ECO:0000256" key="4">
    <source>
        <dbReference type="ARBA" id="ARBA00022692"/>
    </source>
</evidence>